<feature type="transmembrane region" description="Helical" evidence="6">
    <location>
        <begin position="139"/>
        <end position="156"/>
    </location>
</feature>
<dbReference type="SUPFAM" id="SSF55856">
    <property type="entry name" value="Cytochrome b5-like heme/steroid binding domain"/>
    <property type="match status" value="1"/>
</dbReference>
<dbReference type="GO" id="GO:0046872">
    <property type="term" value="F:metal ion binding"/>
    <property type="evidence" value="ECO:0007669"/>
    <property type="project" value="UniProtKB-UniRule"/>
</dbReference>
<feature type="transmembrane region" description="Helical" evidence="6">
    <location>
        <begin position="280"/>
        <end position="297"/>
    </location>
</feature>
<dbReference type="InterPro" id="IPR005804">
    <property type="entry name" value="FA_desaturase_dom"/>
</dbReference>
<evidence type="ECO:0000256" key="1">
    <source>
        <dbReference type="ARBA" id="ARBA00022617"/>
    </source>
</evidence>
<dbReference type="InterPro" id="IPR053100">
    <property type="entry name" value="Cytochrome_b5-related"/>
</dbReference>
<keyword evidence="1 6" id="KW-0349">Heme</keyword>
<reference evidence="8" key="1">
    <citation type="submission" date="2021-01" db="UniProtKB">
        <authorList>
            <consortium name="EnsemblMetazoa"/>
        </authorList>
    </citation>
    <scope>IDENTIFICATION</scope>
</reference>
<dbReference type="SMART" id="SM01117">
    <property type="entry name" value="Cyt-b5"/>
    <property type="match status" value="1"/>
</dbReference>
<dbReference type="PROSITE" id="PS00191">
    <property type="entry name" value="CYTOCHROME_B5_1"/>
    <property type="match status" value="1"/>
</dbReference>
<keyword evidence="9" id="KW-1185">Reference proteome</keyword>
<dbReference type="KEGG" id="nvi:100123631"/>
<evidence type="ECO:0000256" key="2">
    <source>
        <dbReference type="ARBA" id="ARBA00022723"/>
    </source>
</evidence>
<evidence type="ECO:0000256" key="6">
    <source>
        <dbReference type="RuleBase" id="RU362121"/>
    </source>
</evidence>
<name>A0A7M7GC78_NASVI</name>
<dbReference type="PANTHER" id="PTHR16740">
    <property type="entry name" value="CYTOCHROME B5-RELATED PROTEIN-RELATED"/>
    <property type="match status" value="1"/>
</dbReference>
<keyword evidence="6" id="KW-0472">Membrane</keyword>
<evidence type="ECO:0000256" key="5">
    <source>
        <dbReference type="ARBA" id="ARBA00073492"/>
    </source>
</evidence>
<dbReference type="OrthoDB" id="260519at2759"/>
<dbReference type="FunCoup" id="A0A7M7GC78">
    <property type="interactions" value="551"/>
</dbReference>
<keyword evidence="3 6" id="KW-0408">Iron</keyword>
<feature type="domain" description="Cytochrome b5 heme-binding" evidence="7">
    <location>
        <begin position="22"/>
        <end position="98"/>
    </location>
</feature>
<dbReference type="FunFam" id="3.10.120.10:FF:000020">
    <property type="entry name" value="Cytochrome b5-related protein"/>
    <property type="match status" value="1"/>
</dbReference>
<dbReference type="PANTHER" id="PTHR16740:SF1">
    <property type="entry name" value="CYTOCHROME B5-RELATED PROTEIN-RELATED"/>
    <property type="match status" value="1"/>
</dbReference>
<evidence type="ECO:0000313" key="8">
    <source>
        <dbReference type="EnsemblMetazoa" id="XP_001607300"/>
    </source>
</evidence>
<dbReference type="CDD" id="cd01060">
    <property type="entry name" value="Membrane-FADS-like"/>
    <property type="match status" value="1"/>
</dbReference>
<comment type="function">
    <text evidence="4">May play a role in muscle cell metabolism.</text>
</comment>
<dbReference type="GO" id="GO:0020037">
    <property type="term" value="F:heme binding"/>
    <property type="evidence" value="ECO:0007669"/>
    <property type="project" value="UniProtKB-UniRule"/>
</dbReference>
<organism evidence="8 9">
    <name type="scientific">Nasonia vitripennis</name>
    <name type="common">Parasitic wasp</name>
    <dbReference type="NCBI Taxonomy" id="7425"/>
    <lineage>
        <taxon>Eukaryota</taxon>
        <taxon>Metazoa</taxon>
        <taxon>Ecdysozoa</taxon>
        <taxon>Arthropoda</taxon>
        <taxon>Hexapoda</taxon>
        <taxon>Insecta</taxon>
        <taxon>Pterygota</taxon>
        <taxon>Neoptera</taxon>
        <taxon>Endopterygota</taxon>
        <taxon>Hymenoptera</taxon>
        <taxon>Apocrita</taxon>
        <taxon>Proctotrupomorpha</taxon>
        <taxon>Chalcidoidea</taxon>
        <taxon>Pteromalidae</taxon>
        <taxon>Pteromalinae</taxon>
        <taxon>Nasonia</taxon>
    </lineage>
</organism>
<dbReference type="AlphaFoldDB" id="A0A7M7GC78"/>
<dbReference type="InterPro" id="IPR018506">
    <property type="entry name" value="Cyt_B5_heme-BS"/>
</dbReference>
<dbReference type="Pfam" id="PF00487">
    <property type="entry name" value="FA_desaturase"/>
    <property type="match status" value="1"/>
</dbReference>
<dbReference type="PROSITE" id="PS50255">
    <property type="entry name" value="CYTOCHROME_B5_2"/>
    <property type="match status" value="1"/>
</dbReference>
<keyword evidence="6" id="KW-1133">Transmembrane helix</keyword>
<protein>
    <recommendedName>
        <fullName evidence="5">Cytochrome b5-related protein</fullName>
    </recommendedName>
</protein>
<keyword evidence="2 6" id="KW-0479">Metal-binding</keyword>
<dbReference type="InterPro" id="IPR001199">
    <property type="entry name" value="Cyt_B5-like_heme/steroid-bd"/>
</dbReference>
<dbReference type="Gene3D" id="3.10.120.10">
    <property type="entry name" value="Cytochrome b5-like heme/steroid binding domain"/>
    <property type="match status" value="1"/>
</dbReference>
<evidence type="ECO:0000256" key="4">
    <source>
        <dbReference type="ARBA" id="ARBA00055674"/>
    </source>
</evidence>
<evidence type="ECO:0000259" key="7">
    <source>
        <dbReference type="PROSITE" id="PS50255"/>
    </source>
</evidence>
<dbReference type="OMA" id="LMNFAAW"/>
<dbReference type="InParanoid" id="A0A7M7GC78"/>
<dbReference type="InterPro" id="IPR036400">
    <property type="entry name" value="Cyt_B5-like_heme/steroid_sf"/>
</dbReference>
<sequence>MTKYESTVPGMTYPSGRDDPLKTCFSFLEGRRKDDGAEGLWRIYDNLYDLDSFIRNHPGGSEWLTMTRGTDITEAFEAHHITDKAERLLPQFFVRKAETSRSLAYTFDSSGFYKKFKARAREALKDVDFHTSSPRSKRITDLMVTMAILGAISAAITKSWMAIAFTALFLTWTVICAHNFFHMRDNSRMFYFDMSLMSSKEWRISHALSHHLYPNTLWDMEIYALEPFIAYMPTKDKTLLYRLVMLAFEPLVFGLCFFGQAVKRYYSIFAEWKSPEFRDIVPFFLPIIMSFFAASPFEAVKTWLCIIILSSFIFKLIGLTSAHHHPGIFHDGDVCRKDLDWGLMILDATRDRKVIDDSLFLVLTNFGSHGMHHLLPTVDHAYLELCVPAFIETCREFGVNVDKFSSWELVKGQFQQLMRFEPRKNYRGGPDCSPCLS</sequence>
<accession>A0A7M7GC78</accession>
<dbReference type="Proteomes" id="UP000002358">
    <property type="component" value="Chromosome 2"/>
</dbReference>
<keyword evidence="6" id="KW-0812">Transmembrane</keyword>
<dbReference type="Pfam" id="PF00173">
    <property type="entry name" value="Cyt-b5"/>
    <property type="match status" value="1"/>
</dbReference>
<proteinExistence type="inferred from homology"/>
<comment type="caution">
    <text evidence="6">Lacks conserved residue(s) required for the propagation of feature annotation.</text>
</comment>
<gene>
    <name evidence="8" type="primary">100123631</name>
</gene>
<feature type="transmembrane region" description="Helical" evidence="6">
    <location>
        <begin position="239"/>
        <end position="260"/>
    </location>
</feature>
<dbReference type="GO" id="GO:0006629">
    <property type="term" value="P:lipid metabolic process"/>
    <property type="evidence" value="ECO:0007669"/>
    <property type="project" value="InterPro"/>
</dbReference>
<evidence type="ECO:0000256" key="3">
    <source>
        <dbReference type="ARBA" id="ARBA00023004"/>
    </source>
</evidence>
<evidence type="ECO:0000313" key="9">
    <source>
        <dbReference type="Proteomes" id="UP000002358"/>
    </source>
</evidence>
<feature type="transmembrane region" description="Helical" evidence="6">
    <location>
        <begin position="162"/>
        <end position="181"/>
    </location>
</feature>
<feature type="transmembrane region" description="Helical" evidence="6">
    <location>
        <begin position="304"/>
        <end position="322"/>
    </location>
</feature>
<comment type="similarity">
    <text evidence="6">Belongs to the cytochrome b5 family.</text>
</comment>
<dbReference type="EnsemblMetazoa" id="XM_001607250">
    <property type="protein sequence ID" value="XP_001607300"/>
    <property type="gene ID" value="LOC100123631"/>
</dbReference>